<dbReference type="EMBL" id="SWLB01000008">
    <property type="protein sequence ID" value="KAF3335319.1"/>
    <property type="molecule type" value="Genomic_DNA"/>
</dbReference>
<proteinExistence type="predicted"/>
<dbReference type="Proteomes" id="UP000623129">
    <property type="component" value="Unassembled WGS sequence"/>
</dbReference>
<comment type="caution">
    <text evidence="2">The sequence shown here is derived from an EMBL/GenBank/DDBJ whole genome shotgun (WGS) entry which is preliminary data.</text>
</comment>
<evidence type="ECO:0000313" key="3">
    <source>
        <dbReference type="Proteomes" id="UP000623129"/>
    </source>
</evidence>
<feature type="region of interest" description="Disordered" evidence="1">
    <location>
        <begin position="1"/>
        <end position="127"/>
    </location>
</feature>
<feature type="compositionally biased region" description="Polar residues" evidence="1">
    <location>
        <begin position="41"/>
        <end position="50"/>
    </location>
</feature>
<dbReference type="AlphaFoldDB" id="A0A833R4X2"/>
<protein>
    <submittedName>
        <fullName evidence="2">Uncharacterized protein</fullName>
    </submittedName>
</protein>
<gene>
    <name evidence="2" type="ORF">FCM35_KLT19826</name>
</gene>
<accession>A0A833R4X2</accession>
<organism evidence="2 3">
    <name type="scientific">Carex littledalei</name>
    <dbReference type="NCBI Taxonomy" id="544730"/>
    <lineage>
        <taxon>Eukaryota</taxon>
        <taxon>Viridiplantae</taxon>
        <taxon>Streptophyta</taxon>
        <taxon>Embryophyta</taxon>
        <taxon>Tracheophyta</taxon>
        <taxon>Spermatophyta</taxon>
        <taxon>Magnoliopsida</taxon>
        <taxon>Liliopsida</taxon>
        <taxon>Poales</taxon>
        <taxon>Cyperaceae</taxon>
        <taxon>Cyperoideae</taxon>
        <taxon>Cariceae</taxon>
        <taxon>Carex</taxon>
        <taxon>Carex subgen. Euthyceras</taxon>
    </lineage>
</organism>
<keyword evidence="3" id="KW-1185">Reference proteome</keyword>
<sequence>MATASGNELFDDLPPSPPPLPWVSEFTEESGYENLSPVPPLQTQMRTNPPDQEMETVPPSGDEPALKKSRTLTMRAETPLVSEAVEAGPPLREMAPPVSDTRDSEIRTKGTPSGVILLTSDSSKLSY</sequence>
<evidence type="ECO:0000256" key="1">
    <source>
        <dbReference type="SAM" id="MobiDB-lite"/>
    </source>
</evidence>
<name>A0A833R4X2_9POAL</name>
<evidence type="ECO:0000313" key="2">
    <source>
        <dbReference type="EMBL" id="KAF3335319.1"/>
    </source>
</evidence>
<reference evidence="2" key="1">
    <citation type="submission" date="2020-01" db="EMBL/GenBank/DDBJ databases">
        <title>Genome sequence of Kobresia littledalei, the first chromosome-level genome in the family Cyperaceae.</title>
        <authorList>
            <person name="Qu G."/>
        </authorList>
    </citation>
    <scope>NUCLEOTIDE SEQUENCE</scope>
    <source>
        <strain evidence="2">C.B.Clarke</strain>
        <tissue evidence="2">Leaf</tissue>
    </source>
</reference>